<feature type="transmembrane region" description="Helical" evidence="7">
    <location>
        <begin position="79"/>
        <end position="98"/>
    </location>
</feature>
<feature type="transmembrane region" description="Helical" evidence="7">
    <location>
        <begin position="347"/>
        <end position="366"/>
    </location>
</feature>
<evidence type="ECO:0000313" key="9">
    <source>
        <dbReference type="EMBL" id="GEK29339.1"/>
    </source>
</evidence>
<evidence type="ECO:0000256" key="3">
    <source>
        <dbReference type="ARBA" id="ARBA00022475"/>
    </source>
</evidence>
<dbReference type="PANTHER" id="PTHR23513">
    <property type="entry name" value="INTEGRAL MEMBRANE EFFLUX PROTEIN-RELATED"/>
    <property type="match status" value="1"/>
</dbReference>
<dbReference type="Proteomes" id="UP000321429">
    <property type="component" value="Unassembled WGS sequence"/>
</dbReference>
<dbReference type="Gene3D" id="1.20.1250.20">
    <property type="entry name" value="MFS general substrate transporter like domains"/>
    <property type="match status" value="1"/>
</dbReference>
<feature type="domain" description="Major facilitator superfamily (MFS) profile" evidence="8">
    <location>
        <begin position="1"/>
        <end position="404"/>
    </location>
</feature>
<dbReference type="Proteomes" id="UP000051139">
    <property type="component" value="Unassembled WGS sequence"/>
</dbReference>
<gene>
    <name evidence="9" type="primary">mefE</name>
    <name evidence="10" type="ORF">IV55_GL001296</name>
    <name evidence="9" type="ORF">LSI01_16500</name>
</gene>
<keyword evidence="5 7" id="KW-1133">Transmembrane helix</keyword>
<feature type="transmembrane region" description="Helical" evidence="7">
    <location>
        <begin position="104"/>
        <end position="123"/>
    </location>
</feature>
<dbReference type="SUPFAM" id="SSF103473">
    <property type="entry name" value="MFS general substrate transporter"/>
    <property type="match status" value="1"/>
</dbReference>
<evidence type="ECO:0000256" key="7">
    <source>
        <dbReference type="SAM" id="Phobius"/>
    </source>
</evidence>
<evidence type="ECO:0000256" key="4">
    <source>
        <dbReference type="ARBA" id="ARBA00022692"/>
    </source>
</evidence>
<keyword evidence="11" id="KW-1185">Reference proteome</keyword>
<keyword evidence="2" id="KW-0813">Transport</keyword>
<dbReference type="AlphaFoldDB" id="A0A0R2L3W3"/>
<feature type="transmembrane region" description="Helical" evidence="7">
    <location>
        <begin position="46"/>
        <end position="67"/>
    </location>
</feature>
<dbReference type="CDD" id="cd06173">
    <property type="entry name" value="MFS_MefA_like"/>
    <property type="match status" value="1"/>
</dbReference>
<dbReference type="PROSITE" id="PS50850">
    <property type="entry name" value="MFS"/>
    <property type="match status" value="1"/>
</dbReference>
<evidence type="ECO:0000256" key="2">
    <source>
        <dbReference type="ARBA" id="ARBA00022448"/>
    </source>
</evidence>
<reference evidence="10 11" key="1">
    <citation type="journal article" date="2015" name="Genome Announc.">
        <title>Expanding the biotechnology potential of lactobacilli through comparative genomics of 213 strains and associated genera.</title>
        <authorList>
            <person name="Sun Z."/>
            <person name="Harris H.M."/>
            <person name="McCann A."/>
            <person name="Guo C."/>
            <person name="Argimon S."/>
            <person name="Zhang W."/>
            <person name="Yang X."/>
            <person name="Jeffery I.B."/>
            <person name="Cooney J.C."/>
            <person name="Kagawa T.F."/>
            <person name="Liu W."/>
            <person name="Song Y."/>
            <person name="Salvetti E."/>
            <person name="Wrobel A."/>
            <person name="Rasinkangas P."/>
            <person name="Parkhill J."/>
            <person name="Rea M.C."/>
            <person name="O'Sullivan O."/>
            <person name="Ritari J."/>
            <person name="Douillard F.P."/>
            <person name="Paul Ross R."/>
            <person name="Yang R."/>
            <person name="Briner A.E."/>
            <person name="Felis G.E."/>
            <person name="de Vos W.M."/>
            <person name="Barrangou R."/>
            <person name="Klaenhammer T.R."/>
            <person name="Caufield P.W."/>
            <person name="Cui Y."/>
            <person name="Zhang H."/>
            <person name="O'Toole P.W."/>
        </authorList>
    </citation>
    <scope>NUCLEOTIDE SEQUENCE [LARGE SCALE GENOMIC DNA]</scope>
    <source>
        <strain evidence="10 11">DSM 22696</strain>
    </source>
</reference>
<keyword evidence="6 7" id="KW-0472">Membrane</keyword>
<keyword evidence="4 7" id="KW-0812">Transmembrane</keyword>
<dbReference type="EMBL" id="JQCB01000004">
    <property type="protein sequence ID" value="KRN96334.1"/>
    <property type="molecule type" value="Genomic_DNA"/>
</dbReference>
<dbReference type="STRING" id="348151.IV55_GL001296"/>
<dbReference type="InterPro" id="IPR011701">
    <property type="entry name" value="MFS"/>
</dbReference>
<evidence type="ECO:0000259" key="8">
    <source>
        <dbReference type="PROSITE" id="PS50850"/>
    </source>
</evidence>
<proteinExistence type="predicted"/>
<sequence length="404" mass="44703">MQEASAMNQKRKFSWPLFLSPFISRLGDALYIFGLNWFIVKATGTASLLGIVQGIGGLVLVLADLLAGPLVDSVNRKQVMLWSDIISFVACLLMALIVDVNHPIFYQLVLLTVILDIGLGFNFPAAKAMVPELIEEPELQRFNALSNTSLNLADIFAPLLGGALLAVSWINFREFLFINAASFLLSIALLLGIRYKYQPTTGKKLSIWTSLQSGFKYVAGKPVLVKMVAIDSVVNIFYAAFNLLLPYDVKHYFGGDEHLYSYLMAVMAIGGMLGGLSLIRAKTTRTLPQIERDIYLLAGVMLLAGLWRPYPVLLTMTALYGFLISRIGVGLFTLVQNETEVAFLGRVFGIWFISVDFMHPVGNFIFGFVIDWLADDTFILMGVALAGALLLVDVLFRRIGQKQH</sequence>
<accession>A0A0R2L3W3</accession>
<comment type="subcellular location">
    <subcellularLocation>
        <location evidence="1">Cell membrane</location>
        <topology evidence="1">Multi-pass membrane protein</topology>
    </subcellularLocation>
</comment>
<dbReference type="PANTHER" id="PTHR23513:SF11">
    <property type="entry name" value="STAPHYLOFERRIN A TRANSPORTER"/>
    <property type="match status" value="1"/>
</dbReference>
<reference evidence="9 12" key="2">
    <citation type="submission" date="2019-07" db="EMBL/GenBank/DDBJ databases">
        <title>Whole genome shotgun sequence of Lactobacillus siliginis NBRC 101315.</title>
        <authorList>
            <person name="Hosoyama A."/>
            <person name="Uohara A."/>
            <person name="Ohji S."/>
            <person name="Ichikawa N."/>
        </authorList>
    </citation>
    <scope>NUCLEOTIDE SEQUENCE [LARGE SCALE GENOMIC DNA]</scope>
    <source>
        <strain evidence="9 12">NBRC 101315</strain>
    </source>
</reference>
<name>A0A0R2L3W3_9LACO</name>
<dbReference type="RefSeq" id="WP_057809495.1">
    <property type="nucleotide sequence ID" value="NZ_BJUD01000047.1"/>
</dbReference>
<organism evidence="10 11">
    <name type="scientific">Furfurilactobacillus siliginis</name>
    <dbReference type="NCBI Taxonomy" id="348151"/>
    <lineage>
        <taxon>Bacteria</taxon>
        <taxon>Bacillati</taxon>
        <taxon>Bacillota</taxon>
        <taxon>Bacilli</taxon>
        <taxon>Lactobacillales</taxon>
        <taxon>Lactobacillaceae</taxon>
        <taxon>Furfurilactobacillus</taxon>
    </lineage>
</organism>
<evidence type="ECO:0000256" key="1">
    <source>
        <dbReference type="ARBA" id="ARBA00004651"/>
    </source>
</evidence>
<evidence type="ECO:0000313" key="11">
    <source>
        <dbReference type="Proteomes" id="UP000051139"/>
    </source>
</evidence>
<feature type="transmembrane region" description="Helical" evidence="7">
    <location>
        <begin position="150"/>
        <end position="170"/>
    </location>
</feature>
<evidence type="ECO:0000313" key="12">
    <source>
        <dbReference type="Proteomes" id="UP000321429"/>
    </source>
</evidence>
<evidence type="ECO:0000313" key="10">
    <source>
        <dbReference type="EMBL" id="KRN96334.1"/>
    </source>
</evidence>
<dbReference type="EMBL" id="BJUD01000047">
    <property type="protein sequence ID" value="GEK29339.1"/>
    <property type="molecule type" value="Genomic_DNA"/>
</dbReference>
<evidence type="ECO:0000256" key="5">
    <source>
        <dbReference type="ARBA" id="ARBA00022989"/>
    </source>
</evidence>
<feature type="transmembrane region" description="Helical" evidence="7">
    <location>
        <begin position="378"/>
        <end position="396"/>
    </location>
</feature>
<feature type="transmembrane region" description="Helical" evidence="7">
    <location>
        <begin position="223"/>
        <end position="247"/>
    </location>
</feature>
<dbReference type="OrthoDB" id="9763297at2"/>
<dbReference type="PATRIC" id="fig|348151.3.peg.1333"/>
<feature type="transmembrane region" description="Helical" evidence="7">
    <location>
        <begin position="176"/>
        <end position="195"/>
    </location>
</feature>
<dbReference type="GO" id="GO:0022857">
    <property type="term" value="F:transmembrane transporter activity"/>
    <property type="evidence" value="ECO:0007669"/>
    <property type="project" value="InterPro"/>
</dbReference>
<dbReference type="GO" id="GO:0005886">
    <property type="term" value="C:plasma membrane"/>
    <property type="evidence" value="ECO:0007669"/>
    <property type="project" value="UniProtKB-SubCell"/>
</dbReference>
<feature type="transmembrane region" description="Helical" evidence="7">
    <location>
        <begin position="259"/>
        <end position="281"/>
    </location>
</feature>
<feature type="transmembrane region" description="Helical" evidence="7">
    <location>
        <begin position="316"/>
        <end position="335"/>
    </location>
</feature>
<feature type="transmembrane region" description="Helical" evidence="7">
    <location>
        <begin position="293"/>
        <end position="310"/>
    </location>
</feature>
<feature type="transmembrane region" description="Helical" evidence="7">
    <location>
        <begin position="17"/>
        <end position="40"/>
    </location>
</feature>
<keyword evidence="3" id="KW-1003">Cell membrane</keyword>
<dbReference type="InterPro" id="IPR020846">
    <property type="entry name" value="MFS_dom"/>
</dbReference>
<dbReference type="InterPro" id="IPR036259">
    <property type="entry name" value="MFS_trans_sf"/>
</dbReference>
<evidence type="ECO:0000256" key="6">
    <source>
        <dbReference type="ARBA" id="ARBA00023136"/>
    </source>
</evidence>
<dbReference type="Pfam" id="PF07690">
    <property type="entry name" value="MFS_1"/>
    <property type="match status" value="1"/>
</dbReference>
<protein>
    <submittedName>
        <fullName evidence="9">MFS transporter</fullName>
    </submittedName>
    <submittedName>
        <fullName evidence="10">Major facilitator superfamily permease</fullName>
    </submittedName>
</protein>
<comment type="caution">
    <text evidence="10">The sequence shown here is derived from an EMBL/GenBank/DDBJ whole genome shotgun (WGS) entry which is preliminary data.</text>
</comment>